<dbReference type="Proteomes" id="UP000076502">
    <property type="component" value="Unassembled WGS sequence"/>
</dbReference>
<reference evidence="1 2" key="1">
    <citation type="submission" date="2015-07" db="EMBL/GenBank/DDBJ databases">
        <title>The genome of Dufourea novaeangliae.</title>
        <authorList>
            <person name="Pan H."/>
            <person name="Kapheim K."/>
        </authorList>
    </citation>
    <scope>NUCLEOTIDE SEQUENCE [LARGE SCALE GENOMIC DNA]</scope>
    <source>
        <strain evidence="1">0120121106</strain>
        <tissue evidence="1">Whole body</tissue>
    </source>
</reference>
<evidence type="ECO:0000313" key="1">
    <source>
        <dbReference type="EMBL" id="KZC03851.1"/>
    </source>
</evidence>
<gene>
    <name evidence="1" type="ORF">WN55_00029</name>
</gene>
<dbReference type="AlphaFoldDB" id="A0A154NW95"/>
<keyword evidence="2" id="KW-1185">Reference proteome</keyword>
<accession>A0A154NW95</accession>
<protein>
    <submittedName>
        <fullName evidence="1">Uncharacterized protein</fullName>
    </submittedName>
</protein>
<proteinExistence type="predicted"/>
<organism evidence="1 2">
    <name type="scientific">Dufourea novaeangliae</name>
    <name type="common">Sweat bee</name>
    <dbReference type="NCBI Taxonomy" id="178035"/>
    <lineage>
        <taxon>Eukaryota</taxon>
        <taxon>Metazoa</taxon>
        <taxon>Ecdysozoa</taxon>
        <taxon>Arthropoda</taxon>
        <taxon>Hexapoda</taxon>
        <taxon>Insecta</taxon>
        <taxon>Pterygota</taxon>
        <taxon>Neoptera</taxon>
        <taxon>Endopterygota</taxon>
        <taxon>Hymenoptera</taxon>
        <taxon>Apocrita</taxon>
        <taxon>Aculeata</taxon>
        <taxon>Apoidea</taxon>
        <taxon>Anthophila</taxon>
        <taxon>Halictidae</taxon>
        <taxon>Rophitinae</taxon>
        <taxon>Dufourea</taxon>
    </lineage>
</organism>
<dbReference type="EMBL" id="KQ434772">
    <property type="protein sequence ID" value="KZC03851.1"/>
    <property type="molecule type" value="Genomic_DNA"/>
</dbReference>
<evidence type="ECO:0000313" key="2">
    <source>
        <dbReference type="Proteomes" id="UP000076502"/>
    </source>
</evidence>
<sequence length="399" mass="44341">MTSLSYTVDVCKYVDLRNMESIRTSKSITFHRLSPLNTNNPKGGPPKICKGLFMKAFRDSSTRNDARPAARIELGHEKRNRKGIGETKYNTKDIETSTGHNTVAVGRFRLQNHKERYQKFASTTTSWFQATLQRQRGATRFDPGRSIVVGPPERPVTGEQKAAGRLLQASPVFSKIRSSGPPIRVERLGGSYAYLPGFRVNLIYLSQPNEGLASVFARLRWNTSVIRLAFRLIQSRSIVASERGTDQKPGKIVGEQPDLEVRFPGNFRWTDDDDNDDRDVPSVWLTELNLLLSCLVSRSENVKRVSRVGDSDHDDDGGSGQIKAEGRRVLAVLANVTRQDTSVLSTVLVPTILSGCISIPVPHVRTYRSSRSSAPPLRATPNTGLLGSSTVDRFQFSLE</sequence>
<name>A0A154NW95_DUFNO</name>